<evidence type="ECO:0000313" key="1">
    <source>
        <dbReference type="EMBL" id="ANB77077.1"/>
    </source>
</evidence>
<dbReference type="STRING" id="1804984.AYM40_33735"/>
<organism evidence="1 2">
    <name type="scientific">Paraburkholderia phytofirmans OLGA172</name>
    <dbReference type="NCBI Taxonomy" id="1417228"/>
    <lineage>
        <taxon>Bacteria</taxon>
        <taxon>Pseudomonadati</taxon>
        <taxon>Pseudomonadota</taxon>
        <taxon>Betaproteobacteria</taxon>
        <taxon>Burkholderiales</taxon>
        <taxon>Burkholderiaceae</taxon>
        <taxon>Paraburkholderia</taxon>
    </lineage>
</organism>
<evidence type="ECO:0000313" key="2">
    <source>
        <dbReference type="Proteomes" id="UP000076852"/>
    </source>
</evidence>
<gene>
    <name evidence="1" type="ORF">AYM40_33735</name>
</gene>
<dbReference type="Proteomes" id="UP000076852">
    <property type="component" value="Chromosome 2"/>
</dbReference>
<keyword evidence="2" id="KW-1185">Reference proteome</keyword>
<protein>
    <submittedName>
        <fullName evidence="1">Uncharacterized protein</fullName>
    </submittedName>
</protein>
<accession>A0A167WJB1</accession>
<name>A0A167WJB1_9BURK</name>
<sequence length="192" mass="21550">MEEQCGMSMRTPDLKRVDEQAIRFGCSGSYKSGGYTVINMDFQYDRNFELSGGARINFVVEGVGIEKKTAAEEDSVFRLKPGDNLPTLAPGSAYQESNCGDPVTKTDVTPIQGSNWHGWIAEETFAKARGSCRPAKEYTSRYRCVHVMVGNDKMTAQLDGVCLLRKRELSLENGFSYDLFMDLLKTLRFKEQ</sequence>
<proteinExistence type="predicted"/>
<dbReference type="EMBL" id="CP014579">
    <property type="protein sequence ID" value="ANB77077.1"/>
    <property type="molecule type" value="Genomic_DNA"/>
</dbReference>
<dbReference type="AlphaFoldDB" id="A0A167WJB1"/>
<reference evidence="1 2" key="1">
    <citation type="journal article" date="2016" name="Gene">
        <title>PacBio SMRT assembly of a complex multi-replicon genome reveals chlorocatechol degradative operon in a region of genome plasticity.</title>
        <authorList>
            <person name="Ricker N."/>
            <person name="Shen S.Y."/>
            <person name="Goordial J."/>
            <person name="Jin S."/>
            <person name="Fulthorpe R.R."/>
        </authorList>
    </citation>
    <scope>NUCLEOTIDE SEQUENCE [LARGE SCALE GENOMIC DNA]</scope>
    <source>
        <strain evidence="1 2">OLGA172</strain>
    </source>
</reference>
<dbReference type="KEGG" id="buz:AYM40_33735"/>